<dbReference type="EMBL" id="JMPI01000061">
    <property type="protein sequence ID" value="KFC77829.1"/>
    <property type="molecule type" value="Genomic_DNA"/>
</dbReference>
<name>A0A085G284_9ENTR</name>
<dbReference type="OrthoDB" id="9798934at2"/>
<evidence type="ECO:0000256" key="1">
    <source>
        <dbReference type="ARBA" id="ARBA00023015"/>
    </source>
</evidence>
<dbReference type="RefSeq" id="WP_034498500.1">
    <property type="nucleotide sequence ID" value="NZ_JMPI01000061.1"/>
</dbReference>
<evidence type="ECO:0000259" key="4">
    <source>
        <dbReference type="PROSITE" id="PS50932"/>
    </source>
</evidence>
<proteinExistence type="predicted"/>
<dbReference type="AlphaFoldDB" id="A0A085G284"/>
<feature type="domain" description="HTH lacI-type" evidence="4">
    <location>
        <begin position="4"/>
        <end position="58"/>
    </location>
</feature>
<dbReference type="STRING" id="1006004.GBAG_3486"/>
<keyword evidence="6" id="KW-1185">Reference proteome</keyword>
<dbReference type="CDD" id="cd06289">
    <property type="entry name" value="PBP1_MalI-like"/>
    <property type="match status" value="1"/>
</dbReference>
<dbReference type="eggNOG" id="COG1609">
    <property type="taxonomic scope" value="Bacteria"/>
</dbReference>
<dbReference type="SUPFAM" id="SSF47413">
    <property type="entry name" value="lambda repressor-like DNA-binding domains"/>
    <property type="match status" value="1"/>
</dbReference>
<dbReference type="GO" id="GO:0000976">
    <property type="term" value="F:transcription cis-regulatory region binding"/>
    <property type="evidence" value="ECO:0007669"/>
    <property type="project" value="TreeGrafter"/>
</dbReference>
<organism evidence="5 6">
    <name type="scientific">Buttiauxella agrestis ATCC 33320</name>
    <dbReference type="NCBI Taxonomy" id="1006004"/>
    <lineage>
        <taxon>Bacteria</taxon>
        <taxon>Pseudomonadati</taxon>
        <taxon>Pseudomonadota</taxon>
        <taxon>Gammaproteobacteria</taxon>
        <taxon>Enterobacterales</taxon>
        <taxon>Enterobacteriaceae</taxon>
        <taxon>Buttiauxella</taxon>
    </lineage>
</organism>
<sequence length="343" mass="38082">MSTVTLALVAKQAEVSTATVSMVLRNRGRISDATRQRVLKALDDLGYVYNQTAANLRNRTSNQVGLLLHDITNPFYGEMTAGLSQEMERHDLLLFLANSEESGERQQKFVDSLMRNNACGMVLCAARETPPLFFETLKRRNIPAIMVVRPMDDVDFDFVGTDNFLGTQLATQHLLRLGHRHIAFIGGSENSISRAQRIGGYSSKLLEHRIQPKSEWVVSSLASQSDGARVAEELFRHYPEITAAVCYQDIVALGVMQTLRKMGRQPGVDFALVGFDDITEASLVQPALTTVSVAAKEIGRKAGELLFSRIQGNDEPPKRIILPPTLVVRESCGYPSYFKPQVR</sequence>
<comment type="caution">
    <text evidence="5">The sequence shown here is derived from an EMBL/GenBank/DDBJ whole genome shotgun (WGS) entry which is preliminary data.</text>
</comment>
<dbReference type="InterPro" id="IPR001761">
    <property type="entry name" value="Peripla_BP/Lac1_sug-bd_dom"/>
</dbReference>
<dbReference type="InterPro" id="IPR028082">
    <property type="entry name" value="Peripla_BP_I"/>
</dbReference>
<dbReference type="PANTHER" id="PTHR30146:SF109">
    <property type="entry name" value="HTH-TYPE TRANSCRIPTIONAL REGULATOR GALS"/>
    <property type="match status" value="1"/>
</dbReference>
<keyword evidence="1" id="KW-0805">Transcription regulation</keyword>
<reference evidence="5 6" key="1">
    <citation type="submission" date="2014-05" db="EMBL/GenBank/DDBJ databases">
        <title>ATOL: Assembling a taxonomically balanced genome-scale reconstruction of the evolutionary history of the Enterobacteriaceae.</title>
        <authorList>
            <person name="Plunkett G.III."/>
            <person name="Neeno-Eckwall E.C."/>
            <person name="Glasner J.D."/>
            <person name="Perna N.T."/>
        </authorList>
    </citation>
    <scope>NUCLEOTIDE SEQUENCE [LARGE SCALE GENOMIC DNA]</scope>
    <source>
        <strain evidence="5 6">ATCC 33320</strain>
    </source>
</reference>
<dbReference type="Pfam" id="PF00532">
    <property type="entry name" value="Peripla_BP_1"/>
    <property type="match status" value="1"/>
</dbReference>
<keyword evidence="3" id="KW-0804">Transcription</keyword>
<dbReference type="Proteomes" id="UP000028653">
    <property type="component" value="Unassembled WGS sequence"/>
</dbReference>
<dbReference type="Gene3D" id="1.10.260.40">
    <property type="entry name" value="lambda repressor-like DNA-binding domains"/>
    <property type="match status" value="1"/>
</dbReference>
<dbReference type="PROSITE" id="PS50932">
    <property type="entry name" value="HTH_LACI_2"/>
    <property type="match status" value="1"/>
</dbReference>
<gene>
    <name evidence="5" type="ORF">GBAG_3486</name>
</gene>
<dbReference type="CDD" id="cd01392">
    <property type="entry name" value="HTH_LacI"/>
    <property type="match status" value="1"/>
</dbReference>
<evidence type="ECO:0000313" key="6">
    <source>
        <dbReference type="Proteomes" id="UP000028653"/>
    </source>
</evidence>
<dbReference type="SMART" id="SM00354">
    <property type="entry name" value="HTH_LACI"/>
    <property type="match status" value="1"/>
</dbReference>
<evidence type="ECO:0000256" key="3">
    <source>
        <dbReference type="ARBA" id="ARBA00023163"/>
    </source>
</evidence>
<keyword evidence="2" id="KW-0238">DNA-binding</keyword>
<dbReference type="PANTHER" id="PTHR30146">
    <property type="entry name" value="LACI-RELATED TRANSCRIPTIONAL REPRESSOR"/>
    <property type="match status" value="1"/>
</dbReference>
<dbReference type="GO" id="GO:0003700">
    <property type="term" value="F:DNA-binding transcription factor activity"/>
    <property type="evidence" value="ECO:0007669"/>
    <property type="project" value="TreeGrafter"/>
</dbReference>
<protein>
    <submittedName>
        <fullName evidence="5">Maltose regulon regulatory protein</fullName>
    </submittedName>
</protein>
<dbReference type="SUPFAM" id="SSF53822">
    <property type="entry name" value="Periplasmic binding protein-like I"/>
    <property type="match status" value="1"/>
</dbReference>
<dbReference type="InterPro" id="IPR010982">
    <property type="entry name" value="Lambda_DNA-bd_dom_sf"/>
</dbReference>
<dbReference type="Gene3D" id="3.40.50.2300">
    <property type="match status" value="2"/>
</dbReference>
<dbReference type="Pfam" id="PF00356">
    <property type="entry name" value="LacI"/>
    <property type="match status" value="1"/>
</dbReference>
<evidence type="ECO:0000256" key="2">
    <source>
        <dbReference type="ARBA" id="ARBA00023125"/>
    </source>
</evidence>
<evidence type="ECO:0000313" key="5">
    <source>
        <dbReference type="EMBL" id="KFC77829.1"/>
    </source>
</evidence>
<dbReference type="InterPro" id="IPR000843">
    <property type="entry name" value="HTH_LacI"/>
</dbReference>
<accession>A0A085G284</accession>